<accession>A0A0F9D7D3</accession>
<organism evidence="1">
    <name type="scientific">marine sediment metagenome</name>
    <dbReference type="NCBI Taxonomy" id="412755"/>
    <lineage>
        <taxon>unclassified sequences</taxon>
        <taxon>metagenomes</taxon>
        <taxon>ecological metagenomes</taxon>
    </lineage>
</organism>
<proteinExistence type="predicted"/>
<reference evidence="1" key="1">
    <citation type="journal article" date="2015" name="Nature">
        <title>Complex archaea that bridge the gap between prokaryotes and eukaryotes.</title>
        <authorList>
            <person name="Spang A."/>
            <person name="Saw J.H."/>
            <person name="Jorgensen S.L."/>
            <person name="Zaremba-Niedzwiedzka K."/>
            <person name="Martijn J."/>
            <person name="Lind A.E."/>
            <person name="van Eijk R."/>
            <person name="Schleper C."/>
            <person name="Guy L."/>
            <person name="Ettema T.J."/>
        </authorList>
    </citation>
    <scope>NUCLEOTIDE SEQUENCE</scope>
</reference>
<dbReference type="AlphaFoldDB" id="A0A0F9D7D3"/>
<protein>
    <recommendedName>
        <fullName evidence="2">OB domain-containing protein</fullName>
    </recommendedName>
</protein>
<comment type="caution">
    <text evidence="1">The sequence shown here is derived from an EMBL/GenBank/DDBJ whole genome shotgun (WGS) entry which is preliminary data.</text>
</comment>
<name>A0A0F9D7D3_9ZZZZ</name>
<sequence length="114" mass="12804">MTSEIRATVKEFTMTNKIELTGYIMEIYSSNHPKAEDKGKRVVTKIELFTPDGTYYLAAYGKVLIKHIKGLIIGKGSRIHITGTLTDDKVVEVTTFAKLSLPQTRSIDSKELRL</sequence>
<evidence type="ECO:0000313" key="1">
    <source>
        <dbReference type="EMBL" id="KKL49586.1"/>
    </source>
</evidence>
<evidence type="ECO:0008006" key="2">
    <source>
        <dbReference type="Google" id="ProtNLM"/>
    </source>
</evidence>
<gene>
    <name evidence="1" type="ORF">LCGC14_2313990</name>
</gene>
<dbReference type="EMBL" id="LAZR01032906">
    <property type="protein sequence ID" value="KKL49586.1"/>
    <property type="molecule type" value="Genomic_DNA"/>
</dbReference>